<evidence type="ECO:0000259" key="8">
    <source>
        <dbReference type="PROSITE" id="PS50011"/>
    </source>
</evidence>
<dbReference type="Proteomes" id="UP001367508">
    <property type="component" value="Unassembled WGS sequence"/>
</dbReference>
<name>A0AAN9QQ20_CANGL</name>
<feature type="region of interest" description="Disordered" evidence="7">
    <location>
        <begin position="1"/>
        <end position="29"/>
    </location>
</feature>
<dbReference type="EMBL" id="JAYMYQ010000003">
    <property type="protein sequence ID" value="KAK7343622.1"/>
    <property type="molecule type" value="Genomic_DNA"/>
</dbReference>
<evidence type="ECO:0000256" key="4">
    <source>
        <dbReference type="ARBA" id="ARBA00022737"/>
    </source>
</evidence>
<dbReference type="InterPro" id="IPR000719">
    <property type="entry name" value="Prot_kinase_dom"/>
</dbReference>
<dbReference type="SMART" id="SM00220">
    <property type="entry name" value="S_TKc"/>
    <property type="match status" value="1"/>
</dbReference>
<dbReference type="Pfam" id="PF00069">
    <property type="entry name" value="Pkinase"/>
    <property type="match status" value="1"/>
</dbReference>
<dbReference type="FunFam" id="3.80.10.10:FF:000880">
    <property type="entry name" value="Leucine-rich repeat protein kinase family protein"/>
    <property type="match status" value="1"/>
</dbReference>
<evidence type="ECO:0000256" key="6">
    <source>
        <dbReference type="ARBA" id="ARBA00023136"/>
    </source>
</evidence>
<dbReference type="SMART" id="SM00364">
    <property type="entry name" value="LRR_BAC"/>
    <property type="match status" value="3"/>
</dbReference>
<dbReference type="InterPro" id="IPR001611">
    <property type="entry name" value="Leu-rich_rpt"/>
</dbReference>
<dbReference type="AlphaFoldDB" id="A0AAN9QQ20"/>
<dbReference type="Pfam" id="PF14381">
    <property type="entry name" value="EDR1_CTR1_ARMC3_pept"/>
    <property type="match status" value="1"/>
</dbReference>
<comment type="subcellular location">
    <subcellularLocation>
        <location evidence="1">Membrane</location>
    </subcellularLocation>
</comment>
<dbReference type="InterPro" id="IPR032675">
    <property type="entry name" value="LRR_dom_sf"/>
</dbReference>
<accession>A0AAN9QQ20</accession>
<keyword evidence="6" id="KW-0472">Membrane</keyword>
<comment type="caution">
    <text evidence="9">The sequence shown here is derived from an EMBL/GenBank/DDBJ whole genome shotgun (WGS) entry which is preliminary data.</text>
</comment>
<dbReference type="InterPro" id="IPR055164">
    <property type="entry name" value="EDR1/CTR1/ARMC3-like_pept-like"/>
</dbReference>
<evidence type="ECO:0000256" key="2">
    <source>
        <dbReference type="ARBA" id="ARBA00022614"/>
    </source>
</evidence>
<evidence type="ECO:0000256" key="7">
    <source>
        <dbReference type="SAM" id="MobiDB-lite"/>
    </source>
</evidence>
<dbReference type="PROSITE" id="PS00108">
    <property type="entry name" value="PROTEIN_KINASE_ST"/>
    <property type="match status" value="1"/>
</dbReference>
<feature type="region of interest" description="Disordered" evidence="7">
    <location>
        <begin position="471"/>
        <end position="490"/>
    </location>
</feature>
<reference evidence="9 10" key="1">
    <citation type="submission" date="2024-01" db="EMBL/GenBank/DDBJ databases">
        <title>The genomes of 5 underutilized Papilionoideae crops provide insights into root nodulation and disease resistanc.</title>
        <authorList>
            <person name="Jiang F."/>
        </authorList>
    </citation>
    <scope>NUCLEOTIDE SEQUENCE [LARGE SCALE GENOMIC DNA]</scope>
    <source>
        <strain evidence="9">LVBAO_FW01</strain>
        <tissue evidence="9">Leaves</tissue>
    </source>
</reference>
<dbReference type="Gene3D" id="3.80.10.10">
    <property type="entry name" value="Ribonuclease Inhibitor"/>
    <property type="match status" value="1"/>
</dbReference>
<keyword evidence="2" id="KW-0433">Leucine-rich repeat</keyword>
<feature type="compositionally biased region" description="Basic and acidic residues" evidence="7">
    <location>
        <begin position="1"/>
        <end position="17"/>
    </location>
</feature>
<protein>
    <recommendedName>
        <fullName evidence="8">Protein kinase domain-containing protein</fullName>
    </recommendedName>
</protein>
<dbReference type="PROSITE" id="PS51450">
    <property type="entry name" value="LRR"/>
    <property type="match status" value="2"/>
</dbReference>
<dbReference type="GO" id="GO:0005524">
    <property type="term" value="F:ATP binding"/>
    <property type="evidence" value="ECO:0007669"/>
    <property type="project" value="InterPro"/>
</dbReference>
<evidence type="ECO:0000256" key="1">
    <source>
        <dbReference type="ARBA" id="ARBA00004370"/>
    </source>
</evidence>
<feature type="compositionally biased region" description="Low complexity" evidence="7">
    <location>
        <begin position="310"/>
        <end position="321"/>
    </location>
</feature>
<keyword evidence="10" id="KW-1185">Reference proteome</keyword>
<dbReference type="SUPFAM" id="SSF56112">
    <property type="entry name" value="Protein kinase-like (PK-like)"/>
    <property type="match status" value="1"/>
</dbReference>
<dbReference type="PRINTS" id="PR00019">
    <property type="entry name" value="LEURICHRPT"/>
</dbReference>
<proteinExistence type="predicted"/>
<feature type="region of interest" description="Disordered" evidence="7">
    <location>
        <begin position="297"/>
        <end position="321"/>
    </location>
</feature>
<sequence>MQQLLHSDETAPEKPKEQNSPTDSLDPAIDDSAALDVTGKSVEFPAAENAEDSVESLYMYKNVYSLIPKSVGRLVRLRTLKFFGNEINLFAPEFGEFGNLTALECLQMKISSPGIGGLPLHKLKGLKELEISKCPPRPSALPILTHISGLKCLTKLSICHFSIRYLPPEIGCLRKLEYLDISFNKMKTLPSEISYLDGLISMKVANNKLVELPSAMTSLSRLESLDLSNNKLTSLGSLDLASMHRLHNLNLQYNKLLGIFLIPSWICCNMEGNDGARCKDDSSSSVEMDVYESSFQENDETISHGPHNTSSSTLMNSSPSSRCFAARKSGKRWKRRHYLQQKARQERLNNSRKWKGVDHEQSLSKKIHRISEPGDLDSLASESCADTVPDNGSLDDSDKRIFSEQAVNDNVIDNINNDEVIIEKHFSGEDCCTAESKDEKDASLCSLENEQSEQDEASCSKFLKCISKSKRHPDRDLDNPKPCKSRKSIGDSSLLSCKYSKISFCGIEDHLSDGFYDAGRDRPFMPLESYEQNQCLSSREVILLDRKRDEELDAAMLAAQALVFNLKQLNGFRPGNQAVVDNLQTASLLALFVSDHFGGSDRGAIVERTRKSVYGSNYNKPFVCTCSAGSSTGISASTEAVVNAVQDITLSKISEKSLDSIKKRRKSIIVPIGSVQYGVCRHRALLFKYLCDHMVPPVPCELVRGYLDFSPHAWNIILIKRGAIWVRMLIDACRPHDIREEKDPEYFCRYIPLSRTRIPLSSRGSPGPDYSFPSFSTSDELEKKASTTLIKCKFGPVEAAAKVRTLEVQGHSADKIKNFEHNCLGEIRILGALKHPCIVEMYGHQISCQWSISADGKPEHHVLKSAIFMEYVEGGSLKNYLEKLLEAGEKHVPVELALHIAKDVSCALSELHSKHIIHRDIKSENILFDLDRKRDDGTPTVKLCDFDSAVPLRSALHACCIAHVGTPPPCVCVGTPRWMAPEVMRTMYEKNTYGLEADIWSFGCLLLEMLTLKIPYSGVPDSGVLDSLQMGKQPRLADELEVLSSMNEPTMIQSGEEQEKSDTELDTLKFLVDLFHRCVEENPNERPTAEEIHKMLLAHTGRLQVQDVRKI</sequence>
<dbReference type="GO" id="GO:0004674">
    <property type="term" value="F:protein serine/threonine kinase activity"/>
    <property type="evidence" value="ECO:0007669"/>
    <property type="project" value="TreeGrafter"/>
</dbReference>
<dbReference type="SUPFAM" id="SSF52047">
    <property type="entry name" value="RNI-like"/>
    <property type="match status" value="1"/>
</dbReference>
<dbReference type="InterPro" id="IPR011009">
    <property type="entry name" value="Kinase-like_dom_sf"/>
</dbReference>
<keyword evidence="3" id="KW-0812">Transmembrane</keyword>
<dbReference type="InterPro" id="IPR003591">
    <property type="entry name" value="Leu-rich_rpt_typical-subtyp"/>
</dbReference>
<evidence type="ECO:0000256" key="5">
    <source>
        <dbReference type="ARBA" id="ARBA00022989"/>
    </source>
</evidence>
<dbReference type="Pfam" id="PF23598">
    <property type="entry name" value="LRR_14"/>
    <property type="match status" value="1"/>
</dbReference>
<keyword evidence="5" id="KW-1133">Transmembrane helix</keyword>
<dbReference type="InterPro" id="IPR008271">
    <property type="entry name" value="Ser/Thr_kinase_AS"/>
</dbReference>
<dbReference type="SMART" id="SM00365">
    <property type="entry name" value="LRR_SD22"/>
    <property type="match status" value="2"/>
</dbReference>
<gene>
    <name evidence="9" type="ORF">VNO77_12515</name>
</gene>
<dbReference type="InterPro" id="IPR055414">
    <property type="entry name" value="LRR_R13L4/SHOC2-like"/>
</dbReference>
<dbReference type="PANTHER" id="PTHR24359">
    <property type="entry name" value="SERINE/THREONINE-PROTEIN KINASE SBK1"/>
    <property type="match status" value="1"/>
</dbReference>
<evidence type="ECO:0000313" key="10">
    <source>
        <dbReference type="Proteomes" id="UP001367508"/>
    </source>
</evidence>
<organism evidence="9 10">
    <name type="scientific">Canavalia gladiata</name>
    <name type="common">Sword bean</name>
    <name type="synonym">Dolichos gladiatus</name>
    <dbReference type="NCBI Taxonomy" id="3824"/>
    <lineage>
        <taxon>Eukaryota</taxon>
        <taxon>Viridiplantae</taxon>
        <taxon>Streptophyta</taxon>
        <taxon>Embryophyta</taxon>
        <taxon>Tracheophyta</taxon>
        <taxon>Spermatophyta</taxon>
        <taxon>Magnoliopsida</taxon>
        <taxon>eudicotyledons</taxon>
        <taxon>Gunneridae</taxon>
        <taxon>Pentapetalae</taxon>
        <taxon>rosids</taxon>
        <taxon>fabids</taxon>
        <taxon>Fabales</taxon>
        <taxon>Fabaceae</taxon>
        <taxon>Papilionoideae</taxon>
        <taxon>50 kb inversion clade</taxon>
        <taxon>NPAAA clade</taxon>
        <taxon>indigoferoid/millettioid clade</taxon>
        <taxon>Phaseoleae</taxon>
        <taxon>Canavalia</taxon>
    </lineage>
</organism>
<dbReference type="PANTHER" id="PTHR24359:SF1">
    <property type="entry name" value="INHIBITOR OF NUCLEAR FACTOR KAPPA-B KINASE EPSILON SUBUNIT HOMOLOG 1-RELATED"/>
    <property type="match status" value="1"/>
</dbReference>
<dbReference type="FunFam" id="1.10.510.10:FF:000988">
    <property type="entry name" value="Leucine-rich repeat protein kinase family protein"/>
    <property type="match status" value="1"/>
</dbReference>
<dbReference type="Gene3D" id="1.10.510.10">
    <property type="entry name" value="Transferase(Phosphotransferase) domain 1"/>
    <property type="match status" value="1"/>
</dbReference>
<keyword evidence="4" id="KW-0677">Repeat</keyword>
<dbReference type="SMART" id="SM00369">
    <property type="entry name" value="LRR_TYP"/>
    <property type="match status" value="2"/>
</dbReference>
<dbReference type="GO" id="GO:0016020">
    <property type="term" value="C:membrane"/>
    <property type="evidence" value="ECO:0007669"/>
    <property type="project" value="UniProtKB-SubCell"/>
</dbReference>
<feature type="domain" description="Protein kinase" evidence="8">
    <location>
        <begin position="775"/>
        <end position="1096"/>
    </location>
</feature>
<evidence type="ECO:0000256" key="3">
    <source>
        <dbReference type="ARBA" id="ARBA00022692"/>
    </source>
</evidence>
<evidence type="ECO:0000313" key="9">
    <source>
        <dbReference type="EMBL" id="KAK7343622.1"/>
    </source>
</evidence>
<dbReference type="PROSITE" id="PS50011">
    <property type="entry name" value="PROTEIN_KINASE_DOM"/>
    <property type="match status" value="1"/>
</dbReference>